<dbReference type="OrthoDB" id="9805202at2"/>
<reference evidence="9 10" key="1">
    <citation type="submission" date="2019-08" db="EMBL/GenBank/DDBJ databases">
        <title>Genome of Phaeodactylibacter luteus.</title>
        <authorList>
            <person name="Bowman J.P."/>
        </authorList>
    </citation>
    <scope>NUCLEOTIDE SEQUENCE [LARGE SCALE GENOMIC DNA]</scope>
    <source>
        <strain evidence="9 10">KCTC 42180</strain>
    </source>
</reference>
<keyword evidence="10" id="KW-1185">Reference proteome</keyword>
<dbReference type="InterPro" id="IPR051395">
    <property type="entry name" value="Cytochrome_c_Peroxidase/MauG"/>
</dbReference>
<dbReference type="InterPro" id="IPR004852">
    <property type="entry name" value="Di-haem_cyt_c_peroxidsae"/>
</dbReference>
<dbReference type="PROSITE" id="PS51007">
    <property type="entry name" value="CYTC"/>
    <property type="match status" value="1"/>
</dbReference>
<dbReference type="PROSITE" id="PS51257">
    <property type="entry name" value="PROKAR_LIPOPROTEIN"/>
    <property type="match status" value="1"/>
</dbReference>
<comment type="subcellular location">
    <subcellularLocation>
        <location evidence="1">Cell envelope</location>
    </subcellularLocation>
</comment>
<dbReference type="PANTHER" id="PTHR30600">
    <property type="entry name" value="CYTOCHROME C PEROXIDASE-RELATED"/>
    <property type="match status" value="1"/>
</dbReference>
<dbReference type="GO" id="GO:0046872">
    <property type="term" value="F:metal ion binding"/>
    <property type="evidence" value="ECO:0007669"/>
    <property type="project" value="UniProtKB-KW"/>
</dbReference>
<dbReference type="GO" id="GO:0030313">
    <property type="term" value="C:cell envelope"/>
    <property type="evidence" value="ECO:0007669"/>
    <property type="project" value="UniProtKB-SubCell"/>
</dbReference>
<keyword evidence="2 6" id="KW-0349">Heme</keyword>
<evidence type="ECO:0000313" key="10">
    <source>
        <dbReference type="Proteomes" id="UP000321580"/>
    </source>
</evidence>
<dbReference type="Gene3D" id="1.10.760.10">
    <property type="entry name" value="Cytochrome c-like domain"/>
    <property type="match status" value="2"/>
</dbReference>
<dbReference type="GO" id="GO:0004130">
    <property type="term" value="F:cytochrome-c peroxidase activity"/>
    <property type="evidence" value="ECO:0007669"/>
    <property type="project" value="TreeGrafter"/>
</dbReference>
<evidence type="ECO:0000313" key="9">
    <source>
        <dbReference type="EMBL" id="TXB62760.1"/>
    </source>
</evidence>
<evidence type="ECO:0000259" key="8">
    <source>
        <dbReference type="PROSITE" id="PS51007"/>
    </source>
</evidence>
<evidence type="ECO:0000256" key="2">
    <source>
        <dbReference type="ARBA" id="ARBA00022617"/>
    </source>
</evidence>
<feature type="chain" id="PRO_5023127617" evidence="7">
    <location>
        <begin position="25"/>
        <end position="457"/>
    </location>
</feature>
<dbReference type="SUPFAM" id="SSF46626">
    <property type="entry name" value="Cytochrome c"/>
    <property type="match status" value="2"/>
</dbReference>
<dbReference type="GO" id="GO:0020037">
    <property type="term" value="F:heme binding"/>
    <property type="evidence" value="ECO:0007669"/>
    <property type="project" value="InterPro"/>
</dbReference>
<evidence type="ECO:0000256" key="6">
    <source>
        <dbReference type="PROSITE-ProRule" id="PRU00433"/>
    </source>
</evidence>
<dbReference type="InterPro" id="IPR009056">
    <property type="entry name" value="Cyt_c-like_dom"/>
</dbReference>
<keyword evidence="5 6" id="KW-0408">Iron</keyword>
<keyword evidence="4" id="KW-0560">Oxidoreductase</keyword>
<feature type="domain" description="Cytochrome c" evidence="8">
    <location>
        <begin position="284"/>
        <end position="424"/>
    </location>
</feature>
<evidence type="ECO:0000256" key="1">
    <source>
        <dbReference type="ARBA" id="ARBA00004196"/>
    </source>
</evidence>
<protein>
    <submittedName>
        <fullName evidence="9">Cytochrome-c peroxidase</fullName>
    </submittedName>
</protein>
<dbReference type="Pfam" id="PF03150">
    <property type="entry name" value="CCP_MauG"/>
    <property type="match status" value="1"/>
</dbReference>
<dbReference type="InterPro" id="IPR036909">
    <property type="entry name" value="Cyt_c-like_dom_sf"/>
</dbReference>
<dbReference type="GO" id="GO:0009055">
    <property type="term" value="F:electron transfer activity"/>
    <property type="evidence" value="ECO:0007669"/>
    <property type="project" value="InterPro"/>
</dbReference>
<proteinExistence type="predicted"/>
<keyword evidence="3 6" id="KW-0479">Metal-binding</keyword>
<dbReference type="Proteomes" id="UP000321580">
    <property type="component" value="Unassembled WGS sequence"/>
</dbReference>
<feature type="signal peptide" evidence="7">
    <location>
        <begin position="1"/>
        <end position="24"/>
    </location>
</feature>
<accession>A0A5C6RMA5</accession>
<dbReference type="EMBL" id="VOOR01000024">
    <property type="protein sequence ID" value="TXB62760.1"/>
    <property type="molecule type" value="Genomic_DNA"/>
</dbReference>
<keyword evidence="9" id="KW-0575">Peroxidase</keyword>
<evidence type="ECO:0000256" key="3">
    <source>
        <dbReference type="ARBA" id="ARBA00022723"/>
    </source>
</evidence>
<keyword evidence="7" id="KW-0732">Signal</keyword>
<evidence type="ECO:0000256" key="7">
    <source>
        <dbReference type="SAM" id="SignalP"/>
    </source>
</evidence>
<sequence>MELNTNRCRYGLVCLFLLALSACQQDEPAPSTEGDTLDAELESLLTDVSITGNLNFFRLPDADDYLQIPQDPSNRLTDEKVALGQLLYHEPAIGRNAREGHGMGTYSCASCHFASAGFQAGRHQGIGEGGAGFGANGESRGRRMDYNILNIDVQPIRSPTTLNVAYQISMLWNGQFGARGPNIGTEYAWSAGTPKAVNHLGFHGVETQAIAGLSVHRQLEDTSDVSDLPGYKPLFDAAFPEVPEQERYNRVQAGLAIAAYERTLLANQAPFQRWLAGERDAMSALEKEGALLFFGKAGCVSCHTGPALNTMEFHALGMGDLDDCPEEVFLKPINAPEDLGRGGFTNRPEDMYKFKVPQLYNLKDSPFYGHGGTFRNLREVVAYKNAGVPQNEDVPPAQLSDEFIPLGLTEDEVLAITAFLEQSLYDPSLHRYEPESLPSNLCFPNNDAQSQEDLGCN</sequence>
<gene>
    <name evidence="9" type="ORF">FRY97_12420</name>
</gene>
<name>A0A5C6RMA5_9BACT</name>
<evidence type="ECO:0000256" key="5">
    <source>
        <dbReference type="ARBA" id="ARBA00023004"/>
    </source>
</evidence>
<comment type="caution">
    <text evidence="9">The sequence shown here is derived from an EMBL/GenBank/DDBJ whole genome shotgun (WGS) entry which is preliminary data.</text>
</comment>
<organism evidence="9 10">
    <name type="scientific">Phaeodactylibacter luteus</name>
    <dbReference type="NCBI Taxonomy" id="1564516"/>
    <lineage>
        <taxon>Bacteria</taxon>
        <taxon>Pseudomonadati</taxon>
        <taxon>Bacteroidota</taxon>
        <taxon>Saprospiria</taxon>
        <taxon>Saprospirales</taxon>
        <taxon>Haliscomenobacteraceae</taxon>
        <taxon>Phaeodactylibacter</taxon>
    </lineage>
</organism>
<evidence type="ECO:0000256" key="4">
    <source>
        <dbReference type="ARBA" id="ARBA00023002"/>
    </source>
</evidence>
<dbReference type="RefSeq" id="WP_147167862.1">
    <property type="nucleotide sequence ID" value="NZ_VOOR01000024.1"/>
</dbReference>
<dbReference type="AlphaFoldDB" id="A0A5C6RMA5"/>